<proteinExistence type="predicted"/>
<reference evidence="6 7" key="1">
    <citation type="submission" date="2018-06" db="EMBL/GenBank/DDBJ databases">
        <title>Comparative analysis of microorganisms from saline springs in Andes Mountain Range, Colombia.</title>
        <authorList>
            <person name="Rubin E."/>
        </authorList>
    </citation>
    <scope>NUCLEOTIDE SEQUENCE [LARGE SCALE GENOMIC DNA]</scope>
    <source>
        <strain evidence="6 7">USBA-857</strain>
    </source>
</reference>
<feature type="transmembrane region" description="Helical" evidence="4">
    <location>
        <begin position="246"/>
        <end position="265"/>
    </location>
</feature>
<comment type="caution">
    <text evidence="6">The sequence shown here is derived from an EMBL/GenBank/DDBJ whole genome shotgun (WGS) entry which is preliminary data.</text>
</comment>
<evidence type="ECO:0000256" key="3">
    <source>
        <dbReference type="ARBA" id="ARBA00023136"/>
    </source>
</evidence>
<dbReference type="Gene3D" id="1.20.1250.20">
    <property type="entry name" value="MFS general substrate transporter like domains"/>
    <property type="match status" value="2"/>
</dbReference>
<evidence type="ECO:0000313" key="7">
    <source>
        <dbReference type="Proteomes" id="UP000249700"/>
    </source>
</evidence>
<dbReference type="InterPro" id="IPR036259">
    <property type="entry name" value="MFS_trans_sf"/>
</dbReference>
<dbReference type="AlphaFoldDB" id="A0A328XHY9"/>
<feature type="transmembrane region" description="Helical" evidence="4">
    <location>
        <begin position="277"/>
        <end position="297"/>
    </location>
</feature>
<evidence type="ECO:0000256" key="4">
    <source>
        <dbReference type="SAM" id="Phobius"/>
    </source>
</evidence>
<sequence>MTVIVLLATTLVLAFSSLVALFPAAIAPALATSLGVSSATVGFQISLVFAGAMLTSLVGGPLTRRLGPCRTSQLSLALLGGAAAMLSIPSLPTFALASLTAGLGYGMTNPSASLLLVRFTPVERRGLIFSLKQSGVPLGGVIAGASAPALALSVGWQAGLLLLTAIALLGILVLQWPRAHWDNQRDPSTPWLASPFSGLSVVWHQRSLRYVALLSLCFSAIQLSISAFTVSLLVEDLSFGLMEAGFVMSGVQICGVAGRVGWGWIGDRLGDRLTTLSIIAMTTAVGALLVASLTPAWPKPVVAGLLCLLSLSSLGWNGVFMAEITHLAPLNRIADAAGGCLVFTYGGVLLGLPVVTALHGVFDRYTTVFLMLAGVSMIGLWLIRLAKRACQTSSPAEVSTSTASPVTSASRDHQ</sequence>
<evidence type="ECO:0000259" key="5">
    <source>
        <dbReference type="PROSITE" id="PS50850"/>
    </source>
</evidence>
<dbReference type="PROSITE" id="PS50850">
    <property type="entry name" value="MFS"/>
    <property type="match status" value="1"/>
</dbReference>
<feature type="domain" description="Major facilitator superfamily (MFS) profile" evidence="5">
    <location>
        <begin position="2"/>
        <end position="391"/>
    </location>
</feature>
<feature type="transmembrane region" description="Helical" evidence="4">
    <location>
        <begin position="210"/>
        <end position="234"/>
    </location>
</feature>
<dbReference type="PANTHER" id="PTHR23527:SF1">
    <property type="entry name" value="BLL3282 PROTEIN"/>
    <property type="match status" value="1"/>
</dbReference>
<dbReference type="EMBL" id="QLSX01000012">
    <property type="protein sequence ID" value="RAR58198.1"/>
    <property type="molecule type" value="Genomic_DNA"/>
</dbReference>
<dbReference type="InterPro" id="IPR052952">
    <property type="entry name" value="MFS-Transporter"/>
</dbReference>
<dbReference type="InterPro" id="IPR011701">
    <property type="entry name" value="MFS"/>
</dbReference>
<dbReference type="Pfam" id="PF07690">
    <property type="entry name" value="MFS_1"/>
    <property type="match status" value="1"/>
</dbReference>
<accession>A0A328XHY9</accession>
<feature type="transmembrane region" description="Helical" evidence="4">
    <location>
        <begin position="303"/>
        <end position="324"/>
    </location>
</feature>
<keyword evidence="2 4" id="KW-1133">Transmembrane helix</keyword>
<dbReference type="Proteomes" id="UP000249700">
    <property type="component" value="Unassembled WGS sequence"/>
</dbReference>
<keyword evidence="3 4" id="KW-0472">Membrane</keyword>
<gene>
    <name evidence="6" type="ORF">BCL93_11286</name>
</gene>
<evidence type="ECO:0000256" key="1">
    <source>
        <dbReference type="ARBA" id="ARBA00022692"/>
    </source>
</evidence>
<organism evidence="6 7">
    <name type="scientific">Onishia taeanensis</name>
    <dbReference type="NCBI Taxonomy" id="284577"/>
    <lineage>
        <taxon>Bacteria</taxon>
        <taxon>Pseudomonadati</taxon>
        <taxon>Pseudomonadota</taxon>
        <taxon>Gammaproteobacteria</taxon>
        <taxon>Oceanospirillales</taxon>
        <taxon>Halomonadaceae</taxon>
        <taxon>Onishia</taxon>
    </lineage>
</organism>
<dbReference type="RefSeq" id="WP_112056061.1">
    <property type="nucleotide sequence ID" value="NZ_QLSX01000012.1"/>
</dbReference>
<evidence type="ECO:0000256" key="2">
    <source>
        <dbReference type="ARBA" id="ARBA00022989"/>
    </source>
</evidence>
<feature type="transmembrane region" description="Helical" evidence="4">
    <location>
        <begin position="158"/>
        <end position="176"/>
    </location>
</feature>
<protein>
    <submittedName>
        <fullName evidence="6">Cyanate permease</fullName>
    </submittedName>
</protein>
<feature type="transmembrane region" description="Helical" evidence="4">
    <location>
        <begin position="41"/>
        <end position="62"/>
    </location>
</feature>
<dbReference type="GO" id="GO:0022857">
    <property type="term" value="F:transmembrane transporter activity"/>
    <property type="evidence" value="ECO:0007669"/>
    <property type="project" value="InterPro"/>
</dbReference>
<feature type="transmembrane region" description="Helical" evidence="4">
    <location>
        <begin position="365"/>
        <end position="383"/>
    </location>
</feature>
<dbReference type="PANTHER" id="PTHR23527">
    <property type="entry name" value="BLL3282 PROTEIN"/>
    <property type="match status" value="1"/>
</dbReference>
<feature type="transmembrane region" description="Helical" evidence="4">
    <location>
        <begin position="336"/>
        <end position="359"/>
    </location>
</feature>
<dbReference type="InterPro" id="IPR020846">
    <property type="entry name" value="MFS_dom"/>
</dbReference>
<dbReference type="SUPFAM" id="SSF103473">
    <property type="entry name" value="MFS general substrate transporter"/>
    <property type="match status" value="1"/>
</dbReference>
<dbReference type="OrthoDB" id="8724598at2"/>
<name>A0A328XHY9_9GAMM</name>
<keyword evidence="1 4" id="KW-0812">Transmembrane</keyword>
<feature type="transmembrane region" description="Helical" evidence="4">
    <location>
        <begin position="74"/>
        <end position="97"/>
    </location>
</feature>
<evidence type="ECO:0000313" key="6">
    <source>
        <dbReference type="EMBL" id="RAR58198.1"/>
    </source>
</evidence>